<reference evidence="1" key="1">
    <citation type="journal article" date="2014" name="Front. Microbiol.">
        <title>High frequency of phylogenetically diverse reductive dehalogenase-homologous genes in deep subseafloor sedimentary metagenomes.</title>
        <authorList>
            <person name="Kawai M."/>
            <person name="Futagami T."/>
            <person name="Toyoda A."/>
            <person name="Takaki Y."/>
            <person name="Nishi S."/>
            <person name="Hori S."/>
            <person name="Arai W."/>
            <person name="Tsubouchi T."/>
            <person name="Morono Y."/>
            <person name="Uchiyama I."/>
            <person name="Ito T."/>
            <person name="Fujiyama A."/>
            <person name="Inagaki F."/>
            <person name="Takami H."/>
        </authorList>
    </citation>
    <scope>NUCLEOTIDE SEQUENCE</scope>
    <source>
        <strain evidence="1">Expedition CK06-06</strain>
    </source>
</reference>
<organism evidence="1">
    <name type="scientific">marine sediment metagenome</name>
    <dbReference type="NCBI Taxonomy" id="412755"/>
    <lineage>
        <taxon>unclassified sequences</taxon>
        <taxon>metagenomes</taxon>
        <taxon>ecological metagenomes</taxon>
    </lineage>
</organism>
<gene>
    <name evidence="1" type="ORF">S01H1_43309</name>
</gene>
<comment type="caution">
    <text evidence="1">The sequence shown here is derived from an EMBL/GenBank/DDBJ whole genome shotgun (WGS) entry which is preliminary data.</text>
</comment>
<dbReference type="EMBL" id="BARS01027588">
    <property type="protein sequence ID" value="GAF99879.1"/>
    <property type="molecule type" value="Genomic_DNA"/>
</dbReference>
<sequence length="60" mass="6186">PAGHDGYTRAGLADCTGQLVHAADTALPPAAVDRVLAQVIALGDRDSRDDERYCAAHIGA</sequence>
<protein>
    <submittedName>
        <fullName evidence="1">Uncharacterized protein</fullName>
    </submittedName>
</protein>
<dbReference type="AlphaFoldDB" id="X0U2V8"/>
<name>X0U2V8_9ZZZZ</name>
<proteinExistence type="predicted"/>
<accession>X0U2V8</accession>
<evidence type="ECO:0000313" key="1">
    <source>
        <dbReference type="EMBL" id="GAF99879.1"/>
    </source>
</evidence>
<feature type="non-terminal residue" evidence="1">
    <location>
        <position position="1"/>
    </location>
</feature>